<comment type="caution">
    <text evidence="13">The sequence shown here is derived from an EMBL/GenBank/DDBJ whole genome shotgun (WGS) entry which is preliminary data.</text>
</comment>
<dbReference type="EMBL" id="LFZX01000021">
    <property type="protein sequence ID" value="KNC68486.1"/>
    <property type="molecule type" value="Genomic_DNA"/>
</dbReference>
<dbReference type="SUPFAM" id="SSF53448">
    <property type="entry name" value="Nucleotide-diphospho-sugar transferases"/>
    <property type="match status" value="1"/>
</dbReference>
<dbReference type="PANTHER" id="PTHR46390:SF1">
    <property type="entry name" value="MANNOSE-1-PHOSPHATE GUANYLYLTRANSFERASE"/>
    <property type="match status" value="1"/>
</dbReference>
<evidence type="ECO:0000256" key="9">
    <source>
        <dbReference type="RuleBase" id="RU004190"/>
    </source>
</evidence>
<comment type="pathway">
    <text evidence="1">Nucleotide-sugar biosynthesis; GDP-alpha-D-mannose biosynthesis; GDP-alpha-D-mannose from alpha-D-mannose 1-phosphate (GTP route): step 1/1.</text>
</comment>
<dbReference type="AlphaFoldDB" id="A0A0L0EVL0"/>
<comment type="catalytic activity">
    <reaction evidence="8">
        <text>alpha-D-mannose 1-phosphate + GTP + H(+) = GDP-alpha-D-mannose + diphosphate</text>
        <dbReference type="Rhea" id="RHEA:15229"/>
        <dbReference type="ChEBI" id="CHEBI:15378"/>
        <dbReference type="ChEBI" id="CHEBI:33019"/>
        <dbReference type="ChEBI" id="CHEBI:37565"/>
        <dbReference type="ChEBI" id="CHEBI:57527"/>
        <dbReference type="ChEBI" id="CHEBI:58409"/>
        <dbReference type="EC" id="2.7.7.13"/>
    </reaction>
</comment>
<dbReference type="Gene3D" id="3.90.550.10">
    <property type="entry name" value="Spore Coat Polysaccharide Biosynthesis Protein SpsA, Chain A"/>
    <property type="match status" value="1"/>
</dbReference>
<keyword evidence="7" id="KW-0342">GTP-binding</keyword>
<dbReference type="InterPro" id="IPR006375">
    <property type="entry name" value="Man1P_GuaTrfase/Man6P_Isoase"/>
</dbReference>
<dbReference type="FunFam" id="2.60.120.10:FF:000032">
    <property type="entry name" value="Mannose-1-phosphate guanylyltransferase/mannose-6-phosphate isomerase"/>
    <property type="match status" value="1"/>
</dbReference>
<comment type="similarity">
    <text evidence="2 9">Belongs to the mannose-6-phosphate isomerase type 2 family.</text>
</comment>
<protein>
    <recommendedName>
        <fullName evidence="3">mannose-1-phosphate guanylyltransferase</fullName>
        <ecNumber evidence="3">2.7.7.13</ecNumber>
    </recommendedName>
</protein>
<sequence length="478" mass="53483">MILPVILCGGSGTRLWPMSRERYPKQFLQLGFEHTLLQDTLLRLEPDGHQPALVICNEVHRFICAEQMRAIGYQAGGIILEPEGRNTAPAIALAALKACKTGDDPILLVLASDHHIGDVPAFRQSIERGLTLAQGGKLVTFGIVPDSPHTGYGYIQCGSPLTHDTRDDMGAEVAAFIEKPDLQTAQGYLEQGGYLWNSGIFLFKASEYLNELAQHRPDILQACEQAMVQPHADLDFIRVNREAFLTVPSESIDYAVMEHTEHAAVVPLNAKWNDIGSFEALWQTLSKDPQNNAHIGNVMALNTRDNLVFAQERLVATVGVQDLVVVDTKDALLVAHRNQSQTIKSLVDELKERELAQVTDHREVYRPWGKYDIVDQDQRFLVKRITVRPGHSLSRQLHYHRAEHWVVVSGTAEVEIGEERRLLCEDQSVFIPATVVHRLSNPGKVDLQLIEVQSGSYLGEDDIIRFEDDYTRGTHDLS</sequence>
<dbReference type="GO" id="GO:0009298">
    <property type="term" value="P:GDP-mannose biosynthetic process"/>
    <property type="evidence" value="ECO:0007669"/>
    <property type="project" value="UniProtKB-UniPathway"/>
</dbReference>
<dbReference type="CDD" id="cd02509">
    <property type="entry name" value="GDP-M1P_Guanylyltransferase"/>
    <property type="match status" value="1"/>
</dbReference>
<dbReference type="Pfam" id="PF01050">
    <property type="entry name" value="MannoseP_isomer"/>
    <property type="match status" value="1"/>
</dbReference>
<feature type="domain" description="MannoseP isomerase/GMP-like beta-helix" evidence="12">
    <location>
        <begin position="296"/>
        <end position="350"/>
    </location>
</feature>
<dbReference type="InterPro" id="IPR011051">
    <property type="entry name" value="RmlC_Cupin_sf"/>
</dbReference>
<dbReference type="InterPro" id="IPR029044">
    <property type="entry name" value="Nucleotide-diphossugar_trans"/>
</dbReference>
<dbReference type="Gene3D" id="2.60.120.10">
    <property type="entry name" value="Jelly Rolls"/>
    <property type="match status" value="1"/>
</dbReference>
<evidence type="ECO:0000256" key="4">
    <source>
        <dbReference type="ARBA" id="ARBA00022679"/>
    </source>
</evidence>
<evidence type="ECO:0000256" key="1">
    <source>
        <dbReference type="ARBA" id="ARBA00004823"/>
    </source>
</evidence>
<evidence type="ECO:0000259" key="12">
    <source>
        <dbReference type="Pfam" id="PF22640"/>
    </source>
</evidence>
<dbReference type="SUPFAM" id="SSF51182">
    <property type="entry name" value="RmlC-like cupins"/>
    <property type="match status" value="1"/>
</dbReference>
<evidence type="ECO:0000259" key="11">
    <source>
        <dbReference type="Pfam" id="PF01050"/>
    </source>
</evidence>
<evidence type="ECO:0000256" key="8">
    <source>
        <dbReference type="ARBA" id="ARBA00047343"/>
    </source>
</evidence>
<evidence type="ECO:0000313" key="14">
    <source>
        <dbReference type="Proteomes" id="UP000036850"/>
    </source>
</evidence>
<dbReference type="CDD" id="cd02213">
    <property type="entry name" value="cupin_PMI_typeII_C"/>
    <property type="match status" value="1"/>
</dbReference>
<dbReference type="GO" id="GO:0004475">
    <property type="term" value="F:mannose-1-phosphate guanylyltransferase (GTP) activity"/>
    <property type="evidence" value="ECO:0007669"/>
    <property type="project" value="UniProtKB-EC"/>
</dbReference>
<name>A0A0L0EVL0_9GAMM</name>
<dbReference type="InterPro" id="IPR001538">
    <property type="entry name" value="Man6P_isomerase-2_C"/>
</dbReference>
<feature type="domain" description="Mannose-6-phosphate isomerase type II C-terminal" evidence="11">
    <location>
        <begin position="357"/>
        <end position="468"/>
    </location>
</feature>
<keyword evidence="4 13" id="KW-0808">Transferase</keyword>
<dbReference type="UniPathway" id="UPA00126">
    <property type="reaction ID" value="UER00930"/>
</dbReference>
<dbReference type="GO" id="GO:0000271">
    <property type="term" value="P:polysaccharide biosynthetic process"/>
    <property type="evidence" value="ECO:0007669"/>
    <property type="project" value="InterPro"/>
</dbReference>
<keyword evidence="6" id="KW-0547">Nucleotide-binding</keyword>
<evidence type="ECO:0000256" key="3">
    <source>
        <dbReference type="ARBA" id="ARBA00012387"/>
    </source>
</evidence>
<reference evidence="14" key="1">
    <citation type="submission" date="2015-07" db="EMBL/GenBank/DDBJ databases">
        <title>Draft genome sequence of a Pseudoalteromonas rubra strain, OCN096, isolated from Kaneohe Bay, Oahu, Hawaii.</title>
        <authorList>
            <person name="Beurmann S."/>
            <person name="Ushijima B."/>
            <person name="Belcaid M."/>
            <person name="Callahan S.M."/>
            <person name="Aeby G.S."/>
        </authorList>
    </citation>
    <scope>NUCLEOTIDE SEQUENCE [LARGE SCALE GENOMIC DNA]</scope>
    <source>
        <strain evidence="14">OCN096</strain>
    </source>
</reference>
<proteinExistence type="inferred from homology"/>
<gene>
    <name evidence="13" type="primary">cpsB</name>
    <name evidence="13" type="ORF">AC626_04505</name>
</gene>
<dbReference type="InterPro" id="IPR049577">
    <property type="entry name" value="GMPP_N"/>
</dbReference>
<dbReference type="FunFam" id="3.90.550.10:FF:000046">
    <property type="entry name" value="Mannose-1-phosphate guanylyltransferase (GDP)"/>
    <property type="match status" value="1"/>
</dbReference>
<evidence type="ECO:0000259" key="10">
    <source>
        <dbReference type="Pfam" id="PF00483"/>
    </source>
</evidence>
<dbReference type="InterPro" id="IPR005835">
    <property type="entry name" value="NTP_transferase_dom"/>
</dbReference>
<dbReference type="InterPro" id="IPR054566">
    <property type="entry name" value="ManC/GMP-like_b-helix"/>
</dbReference>
<evidence type="ECO:0000256" key="7">
    <source>
        <dbReference type="ARBA" id="ARBA00023134"/>
    </source>
</evidence>
<keyword evidence="5 13" id="KW-0548">Nucleotidyltransferase</keyword>
<evidence type="ECO:0000313" key="13">
    <source>
        <dbReference type="EMBL" id="KNC68486.1"/>
    </source>
</evidence>
<dbReference type="InterPro" id="IPR051161">
    <property type="entry name" value="Mannose-6P_isomerase_type2"/>
</dbReference>
<evidence type="ECO:0000256" key="5">
    <source>
        <dbReference type="ARBA" id="ARBA00022695"/>
    </source>
</evidence>
<feature type="domain" description="Nucleotidyl transferase" evidence="10">
    <location>
        <begin position="4"/>
        <end position="288"/>
    </location>
</feature>
<evidence type="ECO:0000256" key="2">
    <source>
        <dbReference type="ARBA" id="ARBA00006115"/>
    </source>
</evidence>
<evidence type="ECO:0000256" key="6">
    <source>
        <dbReference type="ARBA" id="ARBA00022741"/>
    </source>
</evidence>
<dbReference type="Proteomes" id="UP000036850">
    <property type="component" value="Unassembled WGS sequence"/>
</dbReference>
<dbReference type="PATRIC" id="fig|43658.6.peg.3000"/>
<organism evidence="13 14">
    <name type="scientific">Pseudoalteromonas rubra</name>
    <dbReference type="NCBI Taxonomy" id="43658"/>
    <lineage>
        <taxon>Bacteria</taxon>
        <taxon>Pseudomonadati</taxon>
        <taxon>Pseudomonadota</taxon>
        <taxon>Gammaproteobacteria</taxon>
        <taxon>Alteromonadales</taxon>
        <taxon>Pseudoalteromonadaceae</taxon>
        <taxon>Pseudoalteromonas</taxon>
    </lineage>
</organism>
<dbReference type="InterPro" id="IPR014710">
    <property type="entry name" value="RmlC-like_jellyroll"/>
</dbReference>
<dbReference type="NCBIfam" id="TIGR01479">
    <property type="entry name" value="GMP_PMI"/>
    <property type="match status" value="1"/>
</dbReference>
<dbReference type="PANTHER" id="PTHR46390">
    <property type="entry name" value="MANNOSE-1-PHOSPHATE GUANYLYLTRANSFERASE"/>
    <property type="match status" value="1"/>
</dbReference>
<dbReference type="Pfam" id="PF22640">
    <property type="entry name" value="ManC_GMP_beta-helix"/>
    <property type="match status" value="1"/>
</dbReference>
<dbReference type="GO" id="GO:0005525">
    <property type="term" value="F:GTP binding"/>
    <property type="evidence" value="ECO:0007669"/>
    <property type="project" value="UniProtKB-KW"/>
</dbReference>
<dbReference type="EC" id="2.7.7.13" evidence="3"/>
<dbReference type="Pfam" id="PF00483">
    <property type="entry name" value="NTP_transferase"/>
    <property type="match status" value="1"/>
</dbReference>
<dbReference type="OrthoDB" id="9806359at2"/>
<accession>A0A0L0EVL0</accession>